<evidence type="ECO:0000313" key="1">
    <source>
        <dbReference type="EMBL" id="ASN71539.1"/>
    </source>
</evidence>
<gene>
    <name evidence="1" type="ORF">9F2_33</name>
</gene>
<accession>A0A2H4JA82</accession>
<name>A0A2H4JA82_9CAUD</name>
<proteinExistence type="predicted"/>
<sequence length="57" mass="6069">MSAPTKHKNAIITMLLAGVAPRDIIAATGCSHGNINDLRIWLNLPPHSKGGRPRKSA</sequence>
<protein>
    <submittedName>
        <fullName evidence="1">Uncharacterized protein</fullName>
    </submittedName>
</protein>
<organism evidence="1">
    <name type="scientific">uncultured Caudovirales phage</name>
    <dbReference type="NCBI Taxonomy" id="2100421"/>
    <lineage>
        <taxon>Viruses</taxon>
        <taxon>Duplodnaviria</taxon>
        <taxon>Heunggongvirae</taxon>
        <taxon>Uroviricota</taxon>
        <taxon>Caudoviricetes</taxon>
        <taxon>Peduoviridae</taxon>
        <taxon>Maltschvirus</taxon>
        <taxon>Maltschvirus maltsch</taxon>
    </lineage>
</organism>
<dbReference type="EMBL" id="MF417927">
    <property type="protein sequence ID" value="ASN71539.1"/>
    <property type="molecule type" value="Genomic_DNA"/>
</dbReference>
<reference evidence="1" key="1">
    <citation type="submission" date="2017-06" db="EMBL/GenBank/DDBJ databases">
        <title>Novel phages from South African skin metaviromes.</title>
        <authorList>
            <person name="van Zyl L.J."/>
            <person name="Abrahams Y."/>
            <person name="Stander E.A."/>
            <person name="Kirby B.M."/>
            <person name="Clavaud C."/>
            <person name="Farcet C."/>
            <person name="Breton L."/>
            <person name="Trindade M.I."/>
        </authorList>
    </citation>
    <scope>NUCLEOTIDE SEQUENCE</scope>
</reference>